<dbReference type="PANTHER" id="PTHR13355:SF11">
    <property type="entry name" value="GLUCOSAMINE 6-PHOSPHATE N-ACETYLTRANSFERASE"/>
    <property type="match status" value="1"/>
</dbReference>
<protein>
    <recommendedName>
        <fullName evidence="1">Glucosamine 6-phosphate N-acetyltransferase</fullName>
        <ecNumber evidence="1">2.3.1.4</ecNumber>
    </recommendedName>
</protein>
<dbReference type="EMBL" id="KB932212">
    <property type="protein sequence ID" value="KCV67916.1"/>
    <property type="molecule type" value="Genomic_DNA"/>
</dbReference>
<dbReference type="GeneID" id="20530369"/>
<dbReference type="eggNOG" id="KOG3396">
    <property type="taxonomic scope" value="Eukaryota"/>
</dbReference>
<feature type="domain" description="N-acetyltransferase" evidence="2">
    <location>
        <begin position="25"/>
        <end position="173"/>
    </location>
</feature>
<keyword evidence="1" id="KW-0808">Transferase</keyword>
<dbReference type="STRING" id="691883.A0A058Z1B2"/>
<organism evidence="3">
    <name type="scientific">Fonticula alba</name>
    <name type="common">Slime mold</name>
    <dbReference type="NCBI Taxonomy" id="691883"/>
    <lineage>
        <taxon>Eukaryota</taxon>
        <taxon>Rotosphaerida</taxon>
        <taxon>Fonticulaceae</taxon>
        <taxon>Fonticula</taxon>
    </lineage>
</organism>
<accession>A0A058Z1B2</accession>
<comment type="catalytic activity">
    <reaction evidence="1">
        <text>D-glucosamine 6-phosphate + acetyl-CoA = N-acetyl-D-glucosamine 6-phosphate + CoA + H(+)</text>
        <dbReference type="Rhea" id="RHEA:10292"/>
        <dbReference type="ChEBI" id="CHEBI:15378"/>
        <dbReference type="ChEBI" id="CHEBI:57287"/>
        <dbReference type="ChEBI" id="CHEBI:57288"/>
        <dbReference type="ChEBI" id="CHEBI:57513"/>
        <dbReference type="ChEBI" id="CHEBI:58725"/>
        <dbReference type="EC" id="2.3.1.4"/>
    </reaction>
</comment>
<reference evidence="3" key="1">
    <citation type="submission" date="2013-04" db="EMBL/GenBank/DDBJ databases">
        <title>The Genome Sequence of Fonticula alba ATCC 38817.</title>
        <authorList>
            <consortium name="The Broad Institute Genomics Platform"/>
            <person name="Russ C."/>
            <person name="Cuomo C."/>
            <person name="Burger G."/>
            <person name="Gray M.W."/>
            <person name="Holland P.W.H."/>
            <person name="King N."/>
            <person name="Lang F.B.F."/>
            <person name="Roger A.J."/>
            <person name="Ruiz-Trillo I."/>
            <person name="Brown M."/>
            <person name="Walker B."/>
            <person name="Young S."/>
            <person name="Zeng Q."/>
            <person name="Gargeya S."/>
            <person name="Fitzgerald M."/>
            <person name="Haas B."/>
            <person name="Abouelleil A."/>
            <person name="Allen A.W."/>
            <person name="Alvarado L."/>
            <person name="Arachchi H.M."/>
            <person name="Berlin A.M."/>
            <person name="Chapman S.B."/>
            <person name="Gainer-Dewar J."/>
            <person name="Goldberg J."/>
            <person name="Griggs A."/>
            <person name="Gujja S."/>
            <person name="Hansen M."/>
            <person name="Howarth C."/>
            <person name="Imamovic A."/>
            <person name="Ireland A."/>
            <person name="Larimer J."/>
            <person name="McCowan C."/>
            <person name="Murphy C."/>
            <person name="Pearson M."/>
            <person name="Poon T.W."/>
            <person name="Priest M."/>
            <person name="Roberts A."/>
            <person name="Saif S."/>
            <person name="Shea T."/>
            <person name="Sisk P."/>
            <person name="Sykes S."/>
            <person name="Wortman J."/>
            <person name="Nusbaum C."/>
            <person name="Birren B."/>
        </authorList>
    </citation>
    <scope>NUCLEOTIDE SEQUENCE [LARGE SCALE GENOMIC DNA]</scope>
    <source>
        <strain evidence="3">ATCC 38817</strain>
    </source>
</reference>
<evidence type="ECO:0000259" key="2">
    <source>
        <dbReference type="PROSITE" id="PS51186"/>
    </source>
</evidence>
<dbReference type="PANTHER" id="PTHR13355">
    <property type="entry name" value="GLUCOSAMINE 6-PHOSPHATE N-ACETYLTRANSFERASE"/>
    <property type="match status" value="1"/>
</dbReference>
<dbReference type="Pfam" id="PF00583">
    <property type="entry name" value="Acetyltransf_1"/>
    <property type="match status" value="1"/>
</dbReference>
<dbReference type="InterPro" id="IPR039143">
    <property type="entry name" value="GNPNAT1-like"/>
</dbReference>
<evidence type="ECO:0000313" key="4">
    <source>
        <dbReference type="Proteomes" id="UP000030693"/>
    </source>
</evidence>
<dbReference type="GO" id="GO:0004343">
    <property type="term" value="F:glucosamine 6-phosphate N-acetyltransferase activity"/>
    <property type="evidence" value="ECO:0007669"/>
    <property type="project" value="UniProtKB-UniRule"/>
</dbReference>
<dbReference type="AlphaFoldDB" id="A0A058Z1B2"/>
<dbReference type="PROSITE" id="PS51186">
    <property type="entry name" value="GNAT"/>
    <property type="match status" value="1"/>
</dbReference>
<dbReference type="Proteomes" id="UP000030693">
    <property type="component" value="Unassembled WGS sequence"/>
</dbReference>
<dbReference type="OMA" id="FTHGGKS"/>
<dbReference type="Gene3D" id="3.40.630.30">
    <property type="match status" value="1"/>
</dbReference>
<comment type="similarity">
    <text evidence="1">Belongs to the acetyltransferase family. GNA1 subfamily.</text>
</comment>
<proteinExistence type="inferred from homology"/>
<dbReference type="UniPathway" id="UPA00113">
    <property type="reaction ID" value="UER00529"/>
</dbReference>
<dbReference type="RefSeq" id="XP_009497736.1">
    <property type="nucleotide sequence ID" value="XM_009499461.1"/>
</dbReference>
<dbReference type="InterPro" id="IPR000182">
    <property type="entry name" value="GNAT_dom"/>
</dbReference>
<comment type="pathway">
    <text evidence="1">Nucleotide-sugar biosynthesis; UDP-N-acetyl-alpha-D-glucosamine biosynthesis; N-acetyl-alpha-D-glucosamine 1-phosphate from alpha-D-glucosamine 6-phosphate (route I): step 1/2.</text>
</comment>
<keyword evidence="1" id="KW-0012">Acyltransferase</keyword>
<dbReference type="GO" id="GO:0006048">
    <property type="term" value="P:UDP-N-acetylglucosamine biosynthetic process"/>
    <property type="evidence" value="ECO:0007669"/>
    <property type="project" value="UniProtKB-UniRule"/>
</dbReference>
<dbReference type="EC" id="2.3.1.4" evidence="1"/>
<name>A0A058Z1B2_FONAL</name>
<evidence type="ECO:0000256" key="1">
    <source>
        <dbReference type="RuleBase" id="RU365086"/>
    </source>
</evidence>
<dbReference type="InterPro" id="IPR016181">
    <property type="entry name" value="Acyl_CoA_acyltransferase"/>
</dbReference>
<keyword evidence="4" id="KW-1185">Reference proteome</keyword>
<dbReference type="OrthoDB" id="10039976at2759"/>
<gene>
    <name evidence="3" type="ORF">H696_05644</name>
</gene>
<dbReference type="SUPFAM" id="SSF55729">
    <property type="entry name" value="Acyl-CoA N-acyltransferases (Nat)"/>
    <property type="match status" value="1"/>
</dbReference>
<evidence type="ECO:0000313" key="3">
    <source>
        <dbReference type="EMBL" id="KCV67916.1"/>
    </source>
</evidence>
<sequence>MTALEDPVFALDPAYVAHLRAERGLELRFIEDDDFEGYLHLLGQLTTVTPLTREAFSLILRRQRTQQSSCTLVLLADGRLVATAKVVIEDKLSRGGSRVARLEDVVVCAASRKGGFGRLVVEEAFRVAARAGAWRVNFAARAEAVTFYEHIADGRITRAKDQMYELVLGSWLQAGAGPQ</sequence>